<dbReference type="Proteomes" id="UP001183006">
    <property type="component" value="Chromosome"/>
</dbReference>
<dbReference type="AlphaFoldDB" id="A0AA51UHJ4"/>
<accession>A0AA51UHJ4</accession>
<dbReference type="GeneID" id="84229549"/>
<evidence type="ECO:0000313" key="2">
    <source>
        <dbReference type="Proteomes" id="UP001183006"/>
    </source>
</evidence>
<proteinExistence type="predicted"/>
<protein>
    <submittedName>
        <fullName evidence="1">Uncharacterized protein</fullName>
    </submittedName>
</protein>
<dbReference type="KEGG" id="mmav:RE476_05370"/>
<name>A0AA51UHJ4_9EURY</name>
<organism evidence="1 2">
    <name type="scientific">Methanolobus mangrovi</name>
    <dbReference type="NCBI Taxonomy" id="3072977"/>
    <lineage>
        <taxon>Archaea</taxon>
        <taxon>Methanobacteriati</taxon>
        <taxon>Methanobacteriota</taxon>
        <taxon>Stenosarchaea group</taxon>
        <taxon>Methanomicrobia</taxon>
        <taxon>Methanosarcinales</taxon>
        <taxon>Methanosarcinaceae</taxon>
        <taxon>Methanolobus</taxon>
    </lineage>
</organism>
<reference evidence="1" key="1">
    <citation type="submission" date="2023-08" db="EMBL/GenBank/DDBJ databases">
        <title>Methanolobus mangrovi sp. nov. and Methanolobus sediminis sp. nov, two novel methylotrophic methanogens isolated from mangrove sediments in China.</title>
        <authorList>
            <person name="Zhou J."/>
        </authorList>
    </citation>
    <scope>NUCLEOTIDE SEQUENCE</scope>
    <source>
        <strain evidence="1">FTZ2</strain>
    </source>
</reference>
<dbReference type="EMBL" id="CP133594">
    <property type="protein sequence ID" value="WMW23260.1"/>
    <property type="molecule type" value="Genomic_DNA"/>
</dbReference>
<dbReference type="RefSeq" id="WP_309309376.1">
    <property type="nucleotide sequence ID" value="NZ_CP133594.1"/>
</dbReference>
<sequence>MVKKQTLKNREFGYELSGVEHKLIFDSDETGFVRFDGRSRRIFYLDPSPFLPTPKRDVYIIADESVPTPNVNDLIKVTSFEIERVVKGTFDNLVNIDVRYVKAWTKIDPNKLLHRKVMDQEEYVNFFKHPFNRADENIDNISQCLAMCSVSSNAIGINEKGGIDSGIIAKKSGWDSFLSLQKLVPREFKSVKSPYFYSSSEVENKINPLGSMEVNLSILMPKETFVHVPIVFDAEMRPKSAYSADVSFEIPFVRAHLLDALMFQPEITQKAEKCLTERIYDMTETFTNSHNFVYKQDLGDAAPKLGSSIARMNFSNEVTVANVREGFDIWMDMFAHASKFQKSNLSPRDIFRLPAEAAQLYLQLEDNFGIDVVISMKDVETMSLLTPFELSNAIAALRGAGALYSPRIDFIKLLAFKI</sequence>
<keyword evidence="2" id="KW-1185">Reference proteome</keyword>
<evidence type="ECO:0000313" key="1">
    <source>
        <dbReference type="EMBL" id="WMW23260.1"/>
    </source>
</evidence>
<gene>
    <name evidence="1" type="ORF">RE476_05370</name>
</gene>